<accession>A0ABS1R041</accession>
<proteinExistence type="predicted"/>
<name>A0ABS1R041_9SPHI</name>
<evidence type="ECO:0000313" key="2">
    <source>
        <dbReference type="Proteomes" id="UP000625283"/>
    </source>
</evidence>
<evidence type="ECO:0000313" key="1">
    <source>
        <dbReference type="EMBL" id="MBL1408064.1"/>
    </source>
</evidence>
<gene>
    <name evidence="1" type="ORF">JKG61_04815</name>
</gene>
<dbReference type="EMBL" id="JAERTY010000002">
    <property type="protein sequence ID" value="MBL1408064.1"/>
    <property type="molecule type" value="Genomic_DNA"/>
</dbReference>
<keyword evidence="2" id="KW-1185">Reference proteome</keyword>
<dbReference type="Gene3D" id="1.20.1600.10">
    <property type="entry name" value="Outer membrane efflux proteins (OEP)"/>
    <property type="match status" value="1"/>
</dbReference>
<dbReference type="SUPFAM" id="SSF56954">
    <property type="entry name" value="Outer membrane efflux proteins (OEP)"/>
    <property type="match status" value="1"/>
</dbReference>
<reference evidence="1 2" key="1">
    <citation type="submission" date="2021-01" db="EMBL/GenBank/DDBJ databases">
        <title>C459-1 draft genome sequence.</title>
        <authorList>
            <person name="Zhang X.-F."/>
        </authorList>
    </citation>
    <scope>NUCLEOTIDE SEQUENCE [LARGE SCALE GENOMIC DNA]</scope>
    <source>
        <strain evidence="2">C459-1</strain>
    </source>
</reference>
<protein>
    <submittedName>
        <fullName evidence="1">TolC family protein</fullName>
    </submittedName>
</protein>
<dbReference type="Proteomes" id="UP000625283">
    <property type="component" value="Unassembled WGS sequence"/>
</dbReference>
<dbReference type="RefSeq" id="WP_202101841.1">
    <property type="nucleotide sequence ID" value="NZ_JAERTY010000002.1"/>
</dbReference>
<comment type="caution">
    <text evidence="1">The sequence shown here is derived from an EMBL/GenBank/DDBJ whole genome shotgun (WGS) entry which is preliminary data.</text>
</comment>
<sequence length="94" mass="10740">MALASEYYKSAKEYQVLQVQHAALEKNYNAMKERYDIGVTTAMEYNKAILDYNVAEANVINAKYTLMYNGEVIISCWNFCEPCLVNGLDATTFF</sequence>
<organism evidence="1 2">
    <name type="scientific">Sphingobacterium faecale</name>
    <dbReference type="NCBI Taxonomy" id="2803775"/>
    <lineage>
        <taxon>Bacteria</taxon>
        <taxon>Pseudomonadati</taxon>
        <taxon>Bacteroidota</taxon>
        <taxon>Sphingobacteriia</taxon>
        <taxon>Sphingobacteriales</taxon>
        <taxon>Sphingobacteriaceae</taxon>
        <taxon>Sphingobacterium</taxon>
    </lineage>
</organism>